<sequence length="195" mass="21513">MDKKKTAKDSRSHDFPLLNSGQQNNFTNLQSSSPENDIPKTPEVDFNSHLLETSGSCSAVPPASRAPFAGICSCAEASALGPLLEFTLQLVHLKRASSYLQKELLKEYVILRQQLMHLTSVCALPPRHWISSKGHVLPEPPNPENLSSGSSEPPLASSENENETLKNWAGHHRHNQGCQKRKTLELTTQSLDPSR</sequence>
<dbReference type="AlphaFoldDB" id="A0A1A6H8U1"/>
<feature type="region of interest" description="Disordered" evidence="1">
    <location>
        <begin position="1"/>
        <end position="43"/>
    </location>
</feature>
<dbReference type="EMBL" id="LZPO01044193">
    <property type="protein sequence ID" value="OBS75003.1"/>
    <property type="molecule type" value="Genomic_DNA"/>
</dbReference>
<accession>A0A1A6H8U1</accession>
<protein>
    <submittedName>
        <fullName evidence="2">Uncharacterized protein</fullName>
    </submittedName>
</protein>
<feature type="compositionally biased region" description="Polar residues" evidence="1">
    <location>
        <begin position="19"/>
        <end position="35"/>
    </location>
</feature>
<evidence type="ECO:0000256" key="1">
    <source>
        <dbReference type="SAM" id="MobiDB-lite"/>
    </source>
</evidence>
<feature type="compositionally biased region" description="Polar residues" evidence="1">
    <location>
        <begin position="185"/>
        <end position="195"/>
    </location>
</feature>
<evidence type="ECO:0000313" key="2">
    <source>
        <dbReference type="EMBL" id="OBS75003.1"/>
    </source>
</evidence>
<name>A0A1A6H8U1_NEOLE</name>
<evidence type="ECO:0000313" key="3">
    <source>
        <dbReference type="Proteomes" id="UP000092124"/>
    </source>
</evidence>
<comment type="caution">
    <text evidence="2">The sequence shown here is derived from an EMBL/GenBank/DDBJ whole genome shotgun (WGS) entry which is preliminary data.</text>
</comment>
<reference evidence="2 3" key="1">
    <citation type="submission" date="2016-06" db="EMBL/GenBank/DDBJ databases">
        <title>The Draft Genome Sequence and Annotation of the Desert Woodrat Neotoma lepida.</title>
        <authorList>
            <person name="Campbell M."/>
            <person name="Oakeson K.F."/>
            <person name="Yandell M."/>
            <person name="Halpert J.R."/>
            <person name="Dearing D."/>
        </authorList>
    </citation>
    <scope>NUCLEOTIDE SEQUENCE [LARGE SCALE GENOMIC DNA]</scope>
    <source>
        <strain evidence="2">417</strain>
        <tissue evidence="2">Liver</tissue>
    </source>
</reference>
<dbReference type="Proteomes" id="UP000092124">
    <property type="component" value="Unassembled WGS sequence"/>
</dbReference>
<feature type="compositionally biased region" description="Basic residues" evidence="1">
    <location>
        <begin position="169"/>
        <end position="181"/>
    </location>
</feature>
<feature type="region of interest" description="Disordered" evidence="1">
    <location>
        <begin position="134"/>
        <end position="195"/>
    </location>
</feature>
<proteinExistence type="predicted"/>
<organism evidence="2 3">
    <name type="scientific">Neotoma lepida</name>
    <name type="common">Desert woodrat</name>
    <dbReference type="NCBI Taxonomy" id="56216"/>
    <lineage>
        <taxon>Eukaryota</taxon>
        <taxon>Metazoa</taxon>
        <taxon>Chordata</taxon>
        <taxon>Craniata</taxon>
        <taxon>Vertebrata</taxon>
        <taxon>Euteleostomi</taxon>
        <taxon>Mammalia</taxon>
        <taxon>Eutheria</taxon>
        <taxon>Euarchontoglires</taxon>
        <taxon>Glires</taxon>
        <taxon>Rodentia</taxon>
        <taxon>Myomorpha</taxon>
        <taxon>Muroidea</taxon>
        <taxon>Cricetidae</taxon>
        <taxon>Neotominae</taxon>
        <taxon>Neotoma</taxon>
    </lineage>
</organism>
<feature type="compositionally biased region" description="Low complexity" evidence="1">
    <location>
        <begin position="146"/>
        <end position="159"/>
    </location>
</feature>
<gene>
    <name evidence="2" type="ORF">A6R68_14457</name>
</gene>
<keyword evidence="3" id="KW-1185">Reference proteome</keyword>
<feature type="compositionally biased region" description="Basic and acidic residues" evidence="1">
    <location>
        <begin position="1"/>
        <end position="14"/>
    </location>
</feature>
<feature type="non-terminal residue" evidence="2">
    <location>
        <position position="195"/>
    </location>
</feature>